<name>A0AAQ4DP65_AMBAM</name>
<dbReference type="AlphaFoldDB" id="A0AAQ4DP65"/>
<gene>
    <name evidence="1" type="ORF">V5799_033136</name>
</gene>
<sequence>MAANSAGKQCALMPIGAEKILISPHGGLTKFMTPGTMALGDGIKLVAGITLKEQGDKDFVSPNLKQQTILIATKSESRGLKYVGLKKMKINVEYTEIVVCPSTPEKSGKGVIHDFPLFYTQQYTLMRVVRDDNPEIYGVRRLVKISKVVTIIIGKEEVPR</sequence>
<evidence type="ECO:0000313" key="2">
    <source>
        <dbReference type="Proteomes" id="UP001321473"/>
    </source>
</evidence>
<proteinExistence type="predicted"/>
<evidence type="ECO:0000313" key="1">
    <source>
        <dbReference type="EMBL" id="KAK8764255.1"/>
    </source>
</evidence>
<protein>
    <submittedName>
        <fullName evidence="1">Uncharacterized protein</fullName>
    </submittedName>
</protein>
<organism evidence="1 2">
    <name type="scientific">Amblyomma americanum</name>
    <name type="common">Lone star tick</name>
    <dbReference type="NCBI Taxonomy" id="6943"/>
    <lineage>
        <taxon>Eukaryota</taxon>
        <taxon>Metazoa</taxon>
        <taxon>Ecdysozoa</taxon>
        <taxon>Arthropoda</taxon>
        <taxon>Chelicerata</taxon>
        <taxon>Arachnida</taxon>
        <taxon>Acari</taxon>
        <taxon>Parasitiformes</taxon>
        <taxon>Ixodida</taxon>
        <taxon>Ixodoidea</taxon>
        <taxon>Ixodidae</taxon>
        <taxon>Amblyomminae</taxon>
        <taxon>Amblyomma</taxon>
    </lineage>
</organism>
<reference evidence="1 2" key="1">
    <citation type="journal article" date="2023" name="Arcadia Sci">
        <title>De novo assembly of a long-read Amblyomma americanum tick genome.</title>
        <authorList>
            <person name="Chou S."/>
            <person name="Poskanzer K.E."/>
            <person name="Rollins M."/>
            <person name="Thuy-Boun P.S."/>
        </authorList>
    </citation>
    <scope>NUCLEOTIDE SEQUENCE [LARGE SCALE GENOMIC DNA]</scope>
    <source>
        <strain evidence="1">F_SG_1</strain>
        <tissue evidence="1">Salivary glands</tissue>
    </source>
</reference>
<dbReference type="EMBL" id="JARKHS020028455">
    <property type="protein sequence ID" value="KAK8764255.1"/>
    <property type="molecule type" value="Genomic_DNA"/>
</dbReference>
<keyword evidence="2" id="KW-1185">Reference proteome</keyword>
<accession>A0AAQ4DP65</accession>
<comment type="caution">
    <text evidence="1">The sequence shown here is derived from an EMBL/GenBank/DDBJ whole genome shotgun (WGS) entry which is preliminary data.</text>
</comment>
<dbReference type="Proteomes" id="UP001321473">
    <property type="component" value="Unassembled WGS sequence"/>
</dbReference>